<gene>
    <name evidence="2" type="ORF">FIE12Z_2041</name>
</gene>
<protein>
    <submittedName>
        <fullName evidence="2">Uncharacterized protein</fullName>
    </submittedName>
</protein>
<dbReference type="EMBL" id="PXXK01000038">
    <property type="protein sequence ID" value="RFN53700.1"/>
    <property type="molecule type" value="Genomic_DNA"/>
</dbReference>
<feature type="region of interest" description="Disordered" evidence="1">
    <location>
        <begin position="384"/>
        <end position="403"/>
    </location>
</feature>
<evidence type="ECO:0000256" key="1">
    <source>
        <dbReference type="SAM" id="MobiDB-lite"/>
    </source>
</evidence>
<keyword evidence="3" id="KW-1185">Reference proteome</keyword>
<accession>A0A395N153</accession>
<name>A0A395N153_9HYPO</name>
<dbReference type="AlphaFoldDB" id="A0A395N153"/>
<sequence length="1041" mass="117656">MSRLRNKVLPVLAVSSLPSSHITSAPDISWTKVGSGKDHLLSELESLYWDGVRTELENIVRTLKVWQQPEYAQVTIQDEDDDHIHGFDTFLDQVSQEARAHAIRYGEMREKQTKKKKDWYPNTRAFDTKFARDAVIDSISDRIAQQVSDGIKIDVRREIKAVTKLQGIEQRARMLLQAAGFLDIEKLIEHRSPPEMLGLWKRPAIPQLTLSNVEQDGTPNFEPLRCMQKQCKKVIRGSMFVHDKTDSEPGIICEGCYRNRYYGKEAYTKAYKHCILSEAITPEMSRKICKCLNLQQDTSTGEPQSLFPIEEPDKHKDTGNAEEKCKLLQLGDMVALAKYHGLQDSVGVKPRSQRDTEKAAKQAKADSRGLSAWFYKNSVLNEEKAGESDFEAEEELEPKPEVEGRNRRLKALKTVQQLGASSNVSIAEEAAGDTDIPLFFRKHTEKNPFGNVHMALRVGPLVIENGVSHTKGGALVSLREMPVFQQRFHLQTMPGRDLAIGSGSDRLLWHRKREAKDCKRYKAIMKQIIGVPFSGGNSLPYDQELSIVRDLLDACEQPLNDPSLSTSDQLKLLNSALEPVLGKLKALLGSRLNVYLNSIAERLVDKNIKLAWSATSNNCKNFCSSLIDKTIFGPLVNGEPPASFTDASPLYTMSFVCPDEGYKKSRGVRTKFDVPFGLTEEYLLRFHFGRHDEADIIDTYQEYWYDWGAFGSTLYKYQDLYPWDCTEAYGRYPTKCGDCNLAKHVWAFPFDSWSMSSHHLSRDRHMYAPALTDKTLTAVGPDATPSSWVRNRLTVLSAMSTLHRAATAMAQSLKFQKATAWLHKGPSHTLLDPSLKRVKLGGIHRAQPCSHYFEAGVYSHYFIAPWATLTRRKQVEAYEKQRNGRVNLPDVPSSSRKRRFARHIELPEYNYLDFSGHTTLMQLNAANDTVPCHHHIGMDKVDGCYSDSHFSPTSEKPRHRQLRWQKVLRILMEGVILVVEEELRVVVEEVQVVEGVQVVVVGEAVVEVQVAEGFFASFSTSEPSIGYHDPAKPSAKSLLHA</sequence>
<evidence type="ECO:0000313" key="2">
    <source>
        <dbReference type="EMBL" id="RFN53700.1"/>
    </source>
</evidence>
<dbReference type="Proteomes" id="UP000265631">
    <property type="component" value="Unassembled WGS sequence"/>
</dbReference>
<reference evidence="2 3" key="1">
    <citation type="journal article" date="2018" name="PLoS Pathog.">
        <title>Evolution of structural diversity of trichothecenes, a family of toxins produced by plant pathogenic and entomopathogenic fungi.</title>
        <authorList>
            <person name="Proctor R.H."/>
            <person name="McCormick S.P."/>
            <person name="Kim H.S."/>
            <person name="Cardoza R.E."/>
            <person name="Stanley A.M."/>
            <person name="Lindo L."/>
            <person name="Kelly A."/>
            <person name="Brown D.W."/>
            <person name="Lee T."/>
            <person name="Vaughan M.M."/>
            <person name="Alexander N.J."/>
            <person name="Busman M."/>
            <person name="Gutierrez S."/>
        </authorList>
    </citation>
    <scope>NUCLEOTIDE SEQUENCE [LARGE SCALE GENOMIC DNA]</scope>
    <source>
        <strain evidence="2 3">NRRL 13405</strain>
    </source>
</reference>
<evidence type="ECO:0000313" key="3">
    <source>
        <dbReference type="Proteomes" id="UP000265631"/>
    </source>
</evidence>
<proteinExistence type="predicted"/>
<comment type="caution">
    <text evidence="2">The sequence shown here is derived from an EMBL/GenBank/DDBJ whole genome shotgun (WGS) entry which is preliminary data.</text>
</comment>
<organism evidence="2 3">
    <name type="scientific">Fusarium flagelliforme</name>
    <dbReference type="NCBI Taxonomy" id="2675880"/>
    <lineage>
        <taxon>Eukaryota</taxon>
        <taxon>Fungi</taxon>
        <taxon>Dikarya</taxon>
        <taxon>Ascomycota</taxon>
        <taxon>Pezizomycotina</taxon>
        <taxon>Sordariomycetes</taxon>
        <taxon>Hypocreomycetidae</taxon>
        <taxon>Hypocreales</taxon>
        <taxon>Nectriaceae</taxon>
        <taxon>Fusarium</taxon>
        <taxon>Fusarium incarnatum-equiseti species complex</taxon>
    </lineage>
</organism>
<dbReference type="STRING" id="2594813.A0A395N153"/>